<dbReference type="Pfam" id="PF06611">
    <property type="entry name" value="DUF1145"/>
    <property type="match status" value="1"/>
</dbReference>
<accession>A0A4Q9QKK6</accession>
<comment type="caution">
    <text evidence="2">The sequence shown here is derived from an EMBL/GenBank/DDBJ whole genome shotgun (WGS) entry which is preliminary data.</text>
</comment>
<dbReference type="InterPro" id="IPR009525">
    <property type="entry name" value="DUF1145"/>
</dbReference>
<evidence type="ECO:0008006" key="4">
    <source>
        <dbReference type="Google" id="ProtNLM"/>
    </source>
</evidence>
<dbReference type="PANTHER" id="PTHR38775:SF1">
    <property type="entry name" value="INNER MEMBRANE PROTEIN"/>
    <property type="match status" value="1"/>
</dbReference>
<evidence type="ECO:0000256" key="1">
    <source>
        <dbReference type="SAM" id="Phobius"/>
    </source>
</evidence>
<proteinExistence type="predicted"/>
<keyword evidence="3" id="KW-1185">Reference proteome</keyword>
<gene>
    <name evidence="2" type="ORF">DNK06_14885</name>
</gene>
<sequence length="99" mass="10678">MKTIAGLGKLLATLFWCVVLANLINPYAHPFDQLLMLAGVAVLALHLVELALFNGVLRAQPRSAVARAQVLAFGIFHIWTLPDAVAAPRQVNVEEVAHA</sequence>
<name>A0A4Q9QKK6_9GAMM</name>
<dbReference type="EMBL" id="QJUI01000012">
    <property type="protein sequence ID" value="TBU77599.1"/>
    <property type="molecule type" value="Genomic_DNA"/>
</dbReference>
<dbReference type="PANTHER" id="PTHR38775">
    <property type="entry name" value="INNER MEMBRANE PROTEIN-RELATED"/>
    <property type="match status" value="1"/>
</dbReference>
<organism evidence="2 3">
    <name type="scientific">Phytopseudomonas daroniae</name>
    <dbReference type="NCBI Taxonomy" id="2487519"/>
    <lineage>
        <taxon>Bacteria</taxon>
        <taxon>Pseudomonadati</taxon>
        <taxon>Pseudomonadota</taxon>
        <taxon>Gammaproteobacteria</taxon>
        <taxon>Pseudomonadales</taxon>
        <taxon>Pseudomonadaceae</taxon>
        <taxon>Phytopseudomonas</taxon>
    </lineage>
</organism>
<keyword evidence="1" id="KW-0472">Membrane</keyword>
<dbReference type="OrthoDB" id="7032679at2"/>
<evidence type="ECO:0000313" key="3">
    <source>
        <dbReference type="Proteomes" id="UP000292302"/>
    </source>
</evidence>
<reference evidence="2 3" key="1">
    <citation type="submission" date="2018-06" db="EMBL/GenBank/DDBJ databases">
        <title>Three novel Pseudomonas species isolated from symptomatic oak.</title>
        <authorList>
            <person name="Bueno-Gonzalez V."/>
            <person name="Brady C."/>
        </authorList>
    </citation>
    <scope>NUCLEOTIDE SEQUENCE [LARGE SCALE GENOMIC DNA]</scope>
    <source>
        <strain evidence="2 3">P9A</strain>
    </source>
</reference>
<dbReference type="Proteomes" id="UP000292302">
    <property type="component" value="Unassembled WGS sequence"/>
</dbReference>
<keyword evidence="1" id="KW-0812">Transmembrane</keyword>
<dbReference type="AlphaFoldDB" id="A0A4Q9QKK6"/>
<keyword evidence="1" id="KW-1133">Transmembrane helix</keyword>
<evidence type="ECO:0000313" key="2">
    <source>
        <dbReference type="EMBL" id="TBU77599.1"/>
    </source>
</evidence>
<protein>
    <recommendedName>
        <fullName evidence="4">DUF1145 domain-containing protein</fullName>
    </recommendedName>
</protein>
<feature type="transmembrane region" description="Helical" evidence="1">
    <location>
        <begin position="36"/>
        <end position="57"/>
    </location>
</feature>